<dbReference type="AlphaFoldDB" id="A0A3E0U361"/>
<dbReference type="SFLD" id="SFLDS00003">
    <property type="entry name" value="Haloacid_Dehalogenase"/>
    <property type="match status" value="1"/>
</dbReference>
<dbReference type="Gene3D" id="1.20.120.1600">
    <property type="match status" value="1"/>
</dbReference>
<dbReference type="InterPro" id="IPR023214">
    <property type="entry name" value="HAD_sf"/>
</dbReference>
<dbReference type="InterPro" id="IPR036412">
    <property type="entry name" value="HAD-like_sf"/>
</dbReference>
<evidence type="ECO:0000313" key="4">
    <source>
        <dbReference type="EMBL" id="REL31366.1"/>
    </source>
</evidence>
<evidence type="ECO:0000256" key="2">
    <source>
        <dbReference type="ARBA" id="ARBA00022801"/>
    </source>
</evidence>
<reference evidence="5" key="1">
    <citation type="submission" date="2018-08" db="EMBL/GenBank/DDBJ databases">
        <title>Thalassotalea euphylliae genome.</title>
        <authorList>
            <person name="Summers S."/>
            <person name="Rice S.A."/>
            <person name="Freckelton M.L."/>
            <person name="Nedved B.T."/>
            <person name="Hadfield M.G."/>
        </authorList>
    </citation>
    <scope>NUCLEOTIDE SEQUENCE [LARGE SCALE GENOMIC DNA]</scope>
    <source>
        <strain evidence="5">H3</strain>
    </source>
</reference>
<accession>A0A3E0U361</accession>
<evidence type="ECO:0000313" key="5">
    <source>
        <dbReference type="Proteomes" id="UP000256899"/>
    </source>
</evidence>
<name>A0A3E0U361_9GAMM</name>
<dbReference type="PANTHER" id="PTHR46470">
    <property type="entry name" value="N-ACYLNEURAMINATE-9-PHOSPHATASE"/>
    <property type="match status" value="1"/>
</dbReference>
<gene>
    <name evidence="4" type="ORF">DXX94_11930</name>
</gene>
<keyword evidence="2 4" id="KW-0378">Hydrolase</keyword>
<dbReference type="SFLD" id="SFLDG01129">
    <property type="entry name" value="C1.5:_HAD__Beta-PGM__Phosphata"/>
    <property type="match status" value="1"/>
</dbReference>
<evidence type="ECO:0000256" key="1">
    <source>
        <dbReference type="ARBA" id="ARBA00001946"/>
    </source>
</evidence>
<organism evidence="4 5">
    <name type="scientific">Thalassotalea euphylliae</name>
    <dbReference type="NCBI Taxonomy" id="1655234"/>
    <lineage>
        <taxon>Bacteria</taxon>
        <taxon>Pseudomonadati</taxon>
        <taxon>Pseudomonadota</taxon>
        <taxon>Gammaproteobacteria</taxon>
        <taxon>Alteromonadales</taxon>
        <taxon>Colwelliaceae</taxon>
        <taxon>Thalassotalea</taxon>
    </lineage>
</organism>
<comment type="cofactor">
    <cofactor evidence="1">
        <name>Mg(2+)</name>
        <dbReference type="ChEBI" id="CHEBI:18420"/>
    </cofactor>
</comment>
<sequence length="244" mass="26810">MKFYRTLKPIKAISFDLDDTLYSNRPVMVATERAMLGYFQQLLSPLLAGKTVTFDRHFWQSHRTAAVEQNPEIRHDVTALRLATYQLGIASLGVKKEQAKSLAEQAMAHFLAIRSNFSVPTSSIELLQQLREHVPVVAISNGNVDTQAIGLKDQFDHIYHAGNGLKMKPAGDLFEQAAQDLAIACEHILHVGDCGRADILGALRAGCQAAWLSCYDVGKPLKVLPHIELSDVTELAGLAPHLSS</sequence>
<proteinExistence type="predicted"/>
<dbReference type="Pfam" id="PF00702">
    <property type="entry name" value="Hydrolase"/>
    <property type="match status" value="1"/>
</dbReference>
<dbReference type="SUPFAM" id="SSF56784">
    <property type="entry name" value="HAD-like"/>
    <property type="match status" value="1"/>
</dbReference>
<keyword evidence="3" id="KW-0460">Magnesium</keyword>
<dbReference type="PANTHER" id="PTHR46470:SF4">
    <property type="entry name" value="5-AMINO-6-(5-PHOSPHO-D-RIBITYLAMINO)URACIL PHOSPHATASE YIGB"/>
    <property type="match status" value="1"/>
</dbReference>
<dbReference type="RefSeq" id="WP_116016145.1">
    <property type="nucleotide sequence ID" value="NZ_QUOT01000001.1"/>
</dbReference>
<dbReference type="InterPro" id="IPR051400">
    <property type="entry name" value="HAD-like_hydrolase"/>
</dbReference>
<dbReference type="EMBL" id="QUOT01000001">
    <property type="protein sequence ID" value="REL31366.1"/>
    <property type="molecule type" value="Genomic_DNA"/>
</dbReference>
<keyword evidence="5" id="KW-1185">Reference proteome</keyword>
<dbReference type="InterPro" id="IPR006439">
    <property type="entry name" value="HAD-SF_hydro_IA"/>
</dbReference>
<dbReference type="Proteomes" id="UP000256899">
    <property type="component" value="Unassembled WGS sequence"/>
</dbReference>
<dbReference type="Gene3D" id="3.40.50.1000">
    <property type="entry name" value="HAD superfamily/HAD-like"/>
    <property type="match status" value="1"/>
</dbReference>
<dbReference type="GO" id="GO:0009231">
    <property type="term" value="P:riboflavin biosynthetic process"/>
    <property type="evidence" value="ECO:0007669"/>
    <property type="project" value="TreeGrafter"/>
</dbReference>
<evidence type="ECO:0000256" key="3">
    <source>
        <dbReference type="ARBA" id="ARBA00022842"/>
    </source>
</evidence>
<comment type="caution">
    <text evidence="4">The sequence shown here is derived from an EMBL/GenBank/DDBJ whole genome shotgun (WGS) entry which is preliminary data.</text>
</comment>
<dbReference type="GO" id="GO:0016787">
    <property type="term" value="F:hydrolase activity"/>
    <property type="evidence" value="ECO:0007669"/>
    <property type="project" value="UniProtKB-KW"/>
</dbReference>
<protein>
    <submittedName>
        <fullName evidence="4">HAD family hydrolase</fullName>
    </submittedName>
</protein>
<dbReference type="NCBIfam" id="TIGR01549">
    <property type="entry name" value="HAD-SF-IA-v1"/>
    <property type="match status" value="1"/>
</dbReference>